<dbReference type="AlphaFoldDB" id="A0A2I2FJF6"/>
<dbReference type="InterPro" id="IPR050226">
    <property type="entry name" value="NagZ_Beta-hexosaminidase"/>
</dbReference>
<evidence type="ECO:0000259" key="6">
    <source>
        <dbReference type="PROSITE" id="PS51186"/>
    </source>
</evidence>
<dbReference type="InterPro" id="IPR001764">
    <property type="entry name" value="Glyco_hydro_3_N"/>
</dbReference>
<dbReference type="Pfam" id="PF13508">
    <property type="entry name" value="Acetyltransf_7"/>
    <property type="match status" value="1"/>
</dbReference>
<keyword evidence="2" id="KW-0378">Hydrolase</keyword>
<evidence type="ECO:0000256" key="4">
    <source>
        <dbReference type="ARBA" id="ARBA00023277"/>
    </source>
</evidence>
<keyword evidence="8" id="KW-1185">Reference proteome</keyword>
<evidence type="ECO:0000256" key="1">
    <source>
        <dbReference type="ARBA" id="ARBA00005336"/>
    </source>
</evidence>
<evidence type="ECO:0000256" key="2">
    <source>
        <dbReference type="ARBA" id="ARBA00022801"/>
    </source>
</evidence>
<dbReference type="InterPro" id="IPR016181">
    <property type="entry name" value="Acyl_CoA_acyltransferase"/>
</dbReference>
<dbReference type="GO" id="GO:0016747">
    <property type="term" value="F:acyltransferase activity, transferring groups other than amino-acyl groups"/>
    <property type="evidence" value="ECO:0007669"/>
    <property type="project" value="InterPro"/>
</dbReference>
<dbReference type="GeneID" id="36523182"/>
<name>A0A2I2FJF6_ASPCN</name>
<dbReference type="Pfam" id="PF00933">
    <property type="entry name" value="Glyco_hydro_3"/>
    <property type="match status" value="1"/>
</dbReference>
<sequence length="885" mass="95219">MAPSELQTKVGQLFAVGFHGLTPSPEIKSLIHEHALGGIVLFKRNISDVAQLQSLTRALQEEARLAGHERPLFIGIDQENGLVTRISPPIAAQMPGPMALGATYSPELAYDAGVITGQTLQFFGINMDYAPVCDVNSEPLNPVIGVRSPGDDPEFVGRFASATARGLREQKVIPSVKHFPGHGDTAVDSHYGLPVITKSRDELGRCELVPFRRAAAEGVESVMTAHISLPAIGDGSLPATLSPDVLNILRKDMQYDGMIITDCLEMDGIRATYGTEQGAVLSLGAGSDSIMICHTYNVQVAAIKQVCEAVQSGQIPQSRLDEAYRRVTTLKDQFLDWDTTLRVQPPSQLAALNQKGVTLASEIYARSVTLVRDTKGILPLSPSAQIVFLFPGGATPAGGAVDGEGLGRPGTYSASPYLKLLNRHAPNVAEVHYAPTGLSTQQWQAVEAADVVVFVSINARESPYQQSLGLELPSRTRKLVAIAACSPYDFLDDVASIATYMTTYEPTLEAFAAATDILFGTAPPRGALPVGEPKPTPSADIHITQYNPNSDFSGILSVWSAALPTYTPDPDLLSTLLHAHHTQHHFIARNKSTDETTGCAILYASTNTKTAHLAVLAVHPSHQNHGIGTRLLAAARASLPSGTRINLGSGIPRFWPGIPTDLPQSVQSFFTNRGFHLNPLKPRSVDLYQSISTLASTGGKYLAQAAQNHISFTPIKQAQYEECLAGQMRNFSENADWISLYKTHPPTTHPNVILSAIHTPPPTTTTTTPTSPPKQIAWLIALPPSHPILTQNWAFPAFFTRAGQNAGLIGCVGVDQEFRGKGVGLGLVEFAVDYLRHHSYSGGGGGDTTGAAIDGIFVDWVEIEGWYEKVGFDVWRSYRTGYLLD</sequence>
<proteinExistence type="inferred from homology"/>
<dbReference type="PANTHER" id="PTHR30480">
    <property type="entry name" value="BETA-HEXOSAMINIDASE-RELATED"/>
    <property type="match status" value="1"/>
</dbReference>
<dbReference type="PROSITE" id="PS51186">
    <property type="entry name" value="GNAT"/>
    <property type="match status" value="2"/>
</dbReference>
<dbReference type="InterPro" id="IPR036962">
    <property type="entry name" value="Glyco_hydro_3_N_sf"/>
</dbReference>
<dbReference type="SUPFAM" id="SSF51445">
    <property type="entry name" value="(Trans)glycosidases"/>
    <property type="match status" value="1"/>
</dbReference>
<organism evidence="7 8">
    <name type="scientific">Aspergillus candidus</name>
    <dbReference type="NCBI Taxonomy" id="41067"/>
    <lineage>
        <taxon>Eukaryota</taxon>
        <taxon>Fungi</taxon>
        <taxon>Dikarya</taxon>
        <taxon>Ascomycota</taxon>
        <taxon>Pezizomycotina</taxon>
        <taxon>Eurotiomycetes</taxon>
        <taxon>Eurotiomycetidae</taxon>
        <taxon>Eurotiales</taxon>
        <taxon>Aspergillaceae</taxon>
        <taxon>Aspergillus</taxon>
        <taxon>Aspergillus subgen. Circumdati</taxon>
    </lineage>
</organism>
<dbReference type="Gene3D" id="3.20.20.300">
    <property type="entry name" value="Glycoside hydrolase, family 3, N-terminal domain"/>
    <property type="match status" value="1"/>
</dbReference>
<keyword evidence="4" id="KW-0119">Carbohydrate metabolism</keyword>
<dbReference type="InterPro" id="IPR017853">
    <property type="entry name" value="GH"/>
</dbReference>
<protein>
    <submittedName>
        <fullName evidence="7">Putative beta-N-acetylglucosaminidase</fullName>
    </submittedName>
</protein>
<gene>
    <name evidence="7" type="ORF">BDW47DRAFT_123301</name>
</gene>
<dbReference type="Gene3D" id="3.40.630.30">
    <property type="match status" value="2"/>
</dbReference>
<dbReference type="RefSeq" id="XP_024674777.1">
    <property type="nucleotide sequence ID" value="XM_024816022.1"/>
</dbReference>
<accession>A0A2I2FJF6</accession>
<dbReference type="PANTHER" id="PTHR30480:SF16">
    <property type="entry name" value="GLYCOSIDE HYDROLASE FAMILY 3 DOMAIN PROTEIN"/>
    <property type="match status" value="1"/>
</dbReference>
<comment type="similarity">
    <text evidence="1">Belongs to the glycosyl hydrolase 3 family.</text>
</comment>
<keyword evidence="3" id="KW-0325">Glycoprotein</keyword>
<evidence type="ECO:0000256" key="5">
    <source>
        <dbReference type="ARBA" id="ARBA00023295"/>
    </source>
</evidence>
<dbReference type="PRINTS" id="PR00133">
    <property type="entry name" value="GLHYDRLASE3"/>
</dbReference>
<dbReference type="GO" id="GO:0009254">
    <property type="term" value="P:peptidoglycan turnover"/>
    <property type="evidence" value="ECO:0007669"/>
    <property type="project" value="TreeGrafter"/>
</dbReference>
<dbReference type="Gene3D" id="3.40.50.1700">
    <property type="entry name" value="Glycoside hydrolase family 3 C-terminal domain"/>
    <property type="match status" value="1"/>
</dbReference>
<dbReference type="InterPro" id="IPR036881">
    <property type="entry name" value="Glyco_hydro_3_C_sf"/>
</dbReference>
<dbReference type="SUPFAM" id="SSF55729">
    <property type="entry name" value="Acyl-CoA N-acyltransferases (Nat)"/>
    <property type="match status" value="2"/>
</dbReference>
<evidence type="ECO:0000313" key="8">
    <source>
        <dbReference type="Proteomes" id="UP000234585"/>
    </source>
</evidence>
<evidence type="ECO:0000256" key="3">
    <source>
        <dbReference type="ARBA" id="ARBA00023180"/>
    </source>
</evidence>
<dbReference type="GO" id="GO:0005975">
    <property type="term" value="P:carbohydrate metabolic process"/>
    <property type="evidence" value="ECO:0007669"/>
    <property type="project" value="InterPro"/>
</dbReference>
<dbReference type="STRING" id="41067.A0A2I2FJF6"/>
<evidence type="ECO:0000313" key="7">
    <source>
        <dbReference type="EMBL" id="PLB40765.1"/>
    </source>
</evidence>
<feature type="domain" description="N-acetyltransferase" evidence="6">
    <location>
        <begin position="726"/>
        <end position="885"/>
    </location>
</feature>
<keyword evidence="5" id="KW-0326">Glycosidase</keyword>
<dbReference type="Proteomes" id="UP000234585">
    <property type="component" value="Unassembled WGS sequence"/>
</dbReference>
<dbReference type="InterPro" id="IPR000182">
    <property type="entry name" value="GNAT_dom"/>
</dbReference>
<dbReference type="EMBL" id="KZ559123">
    <property type="protein sequence ID" value="PLB40765.1"/>
    <property type="molecule type" value="Genomic_DNA"/>
</dbReference>
<dbReference type="CDD" id="cd04301">
    <property type="entry name" value="NAT_SF"/>
    <property type="match status" value="2"/>
</dbReference>
<reference evidence="7 8" key="1">
    <citation type="submission" date="2017-12" db="EMBL/GenBank/DDBJ databases">
        <authorList>
            <consortium name="DOE Joint Genome Institute"/>
            <person name="Haridas S."/>
            <person name="Kjaerbolling I."/>
            <person name="Vesth T.C."/>
            <person name="Frisvad J.C."/>
            <person name="Nybo J.L."/>
            <person name="Theobald S."/>
            <person name="Kuo A."/>
            <person name="Bowyer P."/>
            <person name="Matsuda Y."/>
            <person name="Mondo S."/>
            <person name="Lyhne E.K."/>
            <person name="Kogle M.E."/>
            <person name="Clum A."/>
            <person name="Lipzen A."/>
            <person name="Salamov A."/>
            <person name="Ngan C.Y."/>
            <person name="Daum C."/>
            <person name="Chiniquy J."/>
            <person name="Barry K."/>
            <person name="LaButti K."/>
            <person name="Simmons B.A."/>
            <person name="Magnuson J.K."/>
            <person name="Mortensen U.H."/>
            <person name="Larsen T.O."/>
            <person name="Grigoriev I.V."/>
            <person name="Baker S.E."/>
            <person name="Andersen M.R."/>
            <person name="Nordberg H.P."/>
            <person name="Cantor M.N."/>
            <person name="Hua S.X."/>
        </authorList>
    </citation>
    <scope>NUCLEOTIDE SEQUENCE [LARGE SCALE GENOMIC DNA]</scope>
    <source>
        <strain evidence="7 8">CBS 102.13</strain>
    </source>
</reference>
<dbReference type="OrthoDB" id="47059at2759"/>
<feature type="domain" description="N-acetyltransferase" evidence="6">
    <location>
        <begin position="541"/>
        <end position="707"/>
    </location>
</feature>
<dbReference type="GO" id="GO:0004553">
    <property type="term" value="F:hydrolase activity, hydrolyzing O-glycosyl compounds"/>
    <property type="evidence" value="ECO:0007669"/>
    <property type="project" value="InterPro"/>
</dbReference>